<accession>A0AAE1UT24</accession>
<name>A0AAE1UT24_9SOLA</name>
<evidence type="ECO:0000259" key="2">
    <source>
        <dbReference type="Pfam" id="PF22936"/>
    </source>
</evidence>
<dbReference type="Pfam" id="PF22936">
    <property type="entry name" value="Pol_BBD"/>
    <property type="match status" value="1"/>
</dbReference>
<organism evidence="3 4">
    <name type="scientific">Anisodus tanguticus</name>
    <dbReference type="NCBI Taxonomy" id="243964"/>
    <lineage>
        <taxon>Eukaryota</taxon>
        <taxon>Viridiplantae</taxon>
        <taxon>Streptophyta</taxon>
        <taxon>Embryophyta</taxon>
        <taxon>Tracheophyta</taxon>
        <taxon>Spermatophyta</taxon>
        <taxon>Magnoliopsida</taxon>
        <taxon>eudicotyledons</taxon>
        <taxon>Gunneridae</taxon>
        <taxon>Pentapetalae</taxon>
        <taxon>asterids</taxon>
        <taxon>lamiids</taxon>
        <taxon>Solanales</taxon>
        <taxon>Solanaceae</taxon>
        <taxon>Solanoideae</taxon>
        <taxon>Hyoscyameae</taxon>
        <taxon>Anisodus</taxon>
    </lineage>
</organism>
<feature type="domain" description="Retrovirus-related Pol polyprotein from transposon TNT 1-94-like beta-barrel" evidence="2">
    <location>
        <begin position="82"/>
        <end position="144"/>
    </location>
</feature>
<dbReference type="AlphaFoldDB" id="A0AAE1UT24"/>
<reference evidence="3" key="1">
    <citation type="submission" date="2023-12" db="EMBL/GenBank/DDBJ databases">
        <title>Genome assembly of Anisodus tanguticus.</title>
        <authorList>
            <person name="Wang Y.-J."/>
        </authorList>
    </citation>
    <scope>NUCLEOTIDE SEQUENCE</scope>
    <source>
        <strain evidence="3">KB-2021</strain>
        <tissue evidence="3">Leaf</tissue>
    </source>
</reference>
<dbReference type="EMBL" id="JAVYJV010000020">
    <property type="protein sequence ID" value="KAK4343703.1"/>
    <property type="molecule type" value="Genomic_DNA"/>
</dbReference>
<gene>
    <name evidence="3" type="ORF">RND71_036797</name>
</gene>
<protein>
    <recommendedName>
        <fullName evidence="2">Retrovirus-related Pol polyprotein from transposon TNT 1-94-like beta-barrel domain-containing protein</fullName>
    </recommendedName>
</protein>
<comment type="caution">
    <text evidence="3">The sequence shown here is derived from an EMBL/GenBank/DDBJ whole genome shotgun (WGS) entry which is preliminary data.</text>
</comment>
<proteinExistence type="predicted"/>
<keyword evidence="4" id="KW-1185">Reference proteome</keyword>
<evidence type="ECO:0000313" key="4">
    <source>
        <dbReference type="Proteomes" id="UP001291623"/>
    </source>
</evidence>
<feature type="region of interest" description="Disordered" evidence="1">
    <location>
        <begin position="1"/>
        <end position="25"/>
    </location>
</feature>
<evidence type="ECO:0000313" key="3">
    <source>
        <dbReference type="EMBL" id="KAK4343703.1"/>
    </source>
</evidence>
<sequence length="144" mass="16235">MAQEQHKHKQLENSMTHQQVDKSSLQQHYHGPVQGAGMMFTPEQYDQILKMIYKGVPQDYDKSGAGMTQIFLATKSEAFRKWIIDYGATNHVVCSEELLDGIKQITKDNIIRVYLPDGHALEIACVGKCKLNNDDTISNVPCVP</sequence>
<feature type="compositionally biased region" description="Polar residues" evidence="1">
    <location>
        <begin position="12"/>
        <end position="25"/>
    </location>
</feature>
<dbReference type="InterPro" id="IPR054722">
    <property type="entry name" value="PolX-like_BBD"/>
</dbReference>
<dbReference type="Proteomes" id="UP001291623">
    <property type="component" value="Unassembled WGS sequence"/>
</dbReference>
<evidence type="ECO:0000256" key="1">
    <source>
        <dbReference type="SAM" id="MobiDB-lite"/>
    </source>
</evidence>